<evidence type="ECO:0000313" key="1">
    <source>
        <dbReference type="EMBL" id="SFD98401.1"/>
    </source>
</evidence>
<dbReference type="Proteomes" id="UP000181976">
    <property type="component" value="Unassembled WGS sequence"/>
</dbReference>
<evidence type="ECO:0000313" key="2">
    <source>
        <dbReference type="Proteomes" id="UP000181976"/>
    </source>
</evidence>
<dbReference type="OrthoDB" id="1097760at2"/>
<gene>
    <name evidence="1" type="ORF">SAMN05444380_10522</name>
</gene>
<evidence type="ECO:0008006" key="3">
    <source>
        <dbReference type="Google" id="ProtNLM"/>
    </source>
</evidence>
<dbReference type="RefSeq" id="WP_010526739.1">
    <property type="nucleotide sequence ID" value="NZ_AFSL01000016.1"/>
</dbReference>
<keyword evidence="2" id="KW-1185">Reference proteome</keyword>
<dbReference type="eggNOG" id="ENOG5032R1E">
    <property type="taxonomic scope" value="Bacteria"/>
</dbReference>
<dbReference type="EMBL" id="FONA01000005">
    <property type="protein sequence ID" value="SFD98401.1"/>
    <property type="molecule type" value="Genomic_DNA"/>
</dbReference>
<proteinExistence type="predicted"/>
<reference evidence="1 2" key="1">
    <citation type="submission" date="2016-10" db="EMBL/GenBank/DDBJ databases">
        <authorList>
            <person name="de Groot N.N."/>
        </authorList>
    </citation>
    <scope>NUCLEOTIDE SEQUENCE [LARGE SCALE GENOMIC DNA]</scope>
    <source>
        <strain evidence="1 2">DSM 19012</strain>
    </source>
</reference>
<dbReference type="AlphaFoldDB" id="A0A1I1WTS2"/>
<sequence>MEILLFSILGALIIAFIATKYSTNNDKSTQEPQSVEPPPADCCGAHEVCEKFNLTVTDPSEIIYFEDEELDRFKDKDPATYSAEESEIFREVLETMKPYEVSEWLKSLRLRRIKLPLQVREEALSILRKLRA</sequence>
<protein>
    <recommendedName>
        <fullName evidence="3">Phospholipase</fullName>
    </recommendedName>
</protein>
<organism evidence="1 2">
    <name type="scientific">Thermophagus xiamenensis</name>
    <dbReference type="NCBI Taxonomy" id="385682"/>
    <lineage>
        <taxon>Bacteria</taxon>
        <taxon>Pseudomonadati</taxon>
        <taxon>Bacteroidota</taxon>
        <taxon>Bacteroidia</taxon>
        <taxon>Marinilabiliales</taxon>
        <taxon>Marinilabiliaceae</taxon>
        <taxon>Thermophagus</taxon>
    </lineage>
</organism>
<dbReference type="InParanoid" id="A0A1I1WTS2"/>
<name>A0A1I1WTS2_9BACT</name>
<accession>A0A1I1WTS2</accession>